<evidence type="ECO:0000313" key="1">
    <source>
        <dbReference type="EnsemblMetazoa" id="GBRI003106-PA"/>
    </source>
</evidence>
<organism evidence="1 2">
    <name type="scientific">Glossina brevipalpis</name>
    <dbReference type="NCBI Taxonomy" id="37001"/>
    <lineage>
        <taxon>Eukaryota</taxon>
        <taxon>Metazoa</taxon>
        <taxon>Ecdysozoa</taxon>
        <taxon>Arthropoda</taxon>
        <taxon>Hexapoda</taxon>
        <taxon>Insecta</taxon>
        <taxon>Pterygota</taxon>
        <taxon>Neoptera</taxon>
        <taxon>Endopterygota</taxon>
        <taxon>Diptera</taxon>
        <taxon>Brachycera</taxon>
        <taxon>Muscomorpha</taxon>
        <taxon>Hippoboscoidea</taxon>
        <taxon>Glossinidae</taxon>
        <taxon>Glossina</taxon>
    </lineage>
</organism>
<reference evidence="2" key="1">
    <citation type="submission" date="2014-03" db="EMBL/GenBank/DDBJ databases">
        <authorList>
            <person name="Aksoy S."/>
            <person name="Warren W."/>
            <person name="Wilson R.K."/>
        </authorList>
    </citation>
    <scope>NUCLEOTIDE SEQUENCE [LARGE SCALE GENOMIC DNA]</scope>
    <source>
        <strain evidence="2">IAEA</strain>
    </source>
</reference>
<dbReference type="Proteomes" id="UP000091820">
    <property type="component" value="Unassembled WGS sequence"/>
</dbReference>
<sequence>MSNVQKRTSAVESYAQIEAACRNSPDESLRYTVKTLKSEFFILFTAIKVAKHSICGALYHAIFIFIRLGCEQKFMTLENCNESMKFSNLANIKIHILFSFELEIKSLFHTIDKEKNS</sequence>
<dbReference type="AlphaFoldDB" id="A0A1A9W1N1"/>
<keyword evidence="2" id="KW-1185">Reference proteome</keyword>
<reference evidence="1" key="2">
    <citation type="submission" date="2020-05" db="UniProtKB">
        <authorList>
            <consortium name="EnsemblMetazoa"/>
        </authorList>
    </citation>
    <scope>IDENTIFICATION</scope>
    <source>
        <strain evidence="1">IAEA</strain>
    </source>
</reference>
<accession>A0A1A9W1N1</accession>
<proteinExistence type="predicted"/>
<dbReference type="EnsemblMetazoa" id="GBRI003106-RA">
    <property type="protein sequence ID" value="GBRI003106-PA"/>
    <property type="gene ID" value="GBRI003106"/>
</dbReference>
<name>A0A1A9W1N1_9MUSC</name>
<dbReference type="VEuPathDB" id="VectorBase:GBRI003106"/>
<evidence type="ECO:0000313" key="2">
    <source>
        <dbReference type="Proteomes" id="UP000091820"/>
    </source>
</evidence>
<protein>
    <submittedName>
        <fullName evidence="1">Uncharacterized protein</fullName>
    </submittedName>
</protein>